<evidence type="ECO:0000313" key="2">
    <source>
        <dbReference type="Proteomes" id="UP000499080"/>
    </source>
</evidence>
<gene>
    <name evidence="1" type="ORF">AVEN_186998_1</name>
</gene>
<dbReference type="Proteomes" id="UP000499080">
    <property type="component" value="Unassembled WGS sequence"/>
</dbReference>
<dbReference type="EMBL" id="BGPR01001694">
    <property type="protein sequence ID" value="GBM59688.1"/>
    <property type="molecule type" value="Genomic_DNA"/>
</dbReference>
<dbReference type="AlphaFoldDB" id="A0A4Y2H4K1"/>
<evidence type="ECO:0008006" key="3">
    <source>
        <dbReference type="Google" id="ProtNLM"/>
    </source>
</evidence>
<evidence type="ECO:0000313" key="1">
    <source>
        <dbReference type="EMBL" id="GBM59688.1"/>
    </source>
</evidence>
<proteinExistence type="predicted"/>
<name>A0A4Y2H4K1_ARAVE</name>
<keyword evidence="2" id="KW-1185">Reference proteome</keyword>
<sequence length="311" mass="35334">MPHWNPLQLHTYIKKVIPEHPSITNVKYTRQGKLLFSTSDPVCVAKLLTLQTVLDAPVSTDVIWENTSSRFLITDIPTKITLKESAEELSRNNDIVITHMRRFVKRNSSQETSPVLVTILGTYLPDSVIFCFINQKIQPFIDRPRQCTKCFNFFHPTRVCEKSQACHLYGTVHIGPCQGPAKCSNCQGPHSATSKTCPMYSKEQQMIELKSRNHLMTGEARRIFSHASNATYATAAKSNAISDDFESTVDQKIESIVQSLLEKVEKQTFAFQEKMEQQSLAFNEKLEQQTLALMKMFEKTVETLLQNDEPG</sequence>
<comment type="caution">
    <text evidence="1">The sequence shown here is derived from an EMBL/GenBank/DDBJ whole genome shotgun (WGS) entry which is preliminary data.</text>
</comment>
<protein>
    <recommendedName>
        <fullName evidence="3">Pre-C2HC domain-containing protein</fullName>
    </recommendedName>
</protein>
<organism evidence="1 2">
    <name type="scientific">Araneus ventricosus</name>
    <name type="common">Orbweaver spider</name>
    <name type="synonym">Epeira ventricosa</name>
    <dbReference type="NCBI Taxonomy" id="182803"/>
    <lineage>
        <taxon>Eukaryota</taxon>
        <taxon>Metazoa</taxon>
        <taxon>Ecdysozoa</taxon>
        <taxon>Arthropoda</taxon>
        <taxon>Chelicerata</taxon>
        <taxon>Arachnida</taxon>
        <taxon>Araneae</taxon>
        <taxon>Araneomorphae</taxon>
        <taxon>Entelegynae</taxon>
        <taxon>Araneoidea</taxon>
        <taxon>Araneidae</taxon>
        <taxon>Araneus</taxon>
    </lineage>
</organism>
<reference evidence="1 2" key="1">
    <citation type="journal article" date="2019" name="Sci. Rep.">
        <title>Orb-weaving spider Araneus ventricosus genome elucidates the spidroin gene catalogue.</title>
        <authorList>
            <person name="Kono N."/>
            <person name="Nakamura H."/>
            <person name="Ohtoshi R."/>
            <person name="Moran D.A.P."/>
            <person name="Shinohara A."/>
            <person name="Yoshida Y."/>
            <person name="Fujiwara M."/>
            <person name="Mori M."/>
            <person name="Tomita M."/>
            <person name="Arakawa K."/>
        </authorList>
    </citation>
    <scope>NUCLEOTIDE SEQUENCE [LARGE SCALE GENOMIC DNA]</scope>
</reference>
<accession>A0A4Y2H4K1</accession>